<protein>
    <submittedName>
        <fullName evidence="3">Aldehyde oxidase and xanthine dehydrogenase, molybdopterin binding domain protein</fullName>
        <ecNumber evidence="3">1.-.-.-</ecNumber>
    </submittedName>
</protein>
<reference evidence="3" key="2">
    <citation type="journal article" date="2014" name="ISME J.">
        <title>Microbial stratification in low pH oxic and suboxic macroscopic growths along an acid mine drainage.</title>
        <authorList>
            <person name="Mendez-Garcia C."/>
            <person name="Mesa V."/>
            <person name="Sprenger R.R."/>
            <person name="Richter M."/>
            <person name="Diez M.S."/>
            <person name="Solano J."/>
            <person name="Bargiela R."/>
            <person name="Golyshina O.V."/>
            <person name="Manteca A."/>
            <person name="Ramos J.L."/>
            <person name="Gallego J.R."/>
            <person name="Llorente I."/>
            <person name="Martins Dos Santos V.A."/>
            <person name="Jensen O.N."/>
            <person name="Pelaez A.I."/>
            <person name="Sanchez J."/>
            <person name="Ferrer M."/>
        </authorList>
    </citation>
    <scope>NUCLEOTIDE SEQUENCE</scope>
</reference>
<gene>
    <name evidence="3" type="ORF">B1B_03787</name>
</gene>
<dbReference type="GO" id="GO:0016491">
    <property type="term" value="F:oxidoreductase activity"/>
    <property type="evidence" value="ECO:0007669"/>
    <property type="project" value="UniProtKB-KW"/>
</dbReference>
<organism evidence="3">
    <name type="scientific">mine drainage metagenome</name>
    <dbReference type="NCBI Taxonomy" id="410659"/>
    <lineage>
        <taxon>unclassified sequences</taxon>
        <taxon>metagenomes</taxon>
        <taxon>ecological metagenomes</taxon>
    </lineage>
</organism>
<feature type="region of interest" description="Disordered" evidence="1">
    <location>
        <begin position="117"/>
        <end position="142"/>
    </location>
</feature>
<reference evidence="3" key="1">
    <citation type="submission" date="2013-08" db="EMBL/GenBank/DDBJ databases">
        <authorList>
            <person name="Mendez C."/>
            <person name="Richter M."/>
            <person name="Ferrer M."/>
            <person name="Sanchez J."/>
        </authorList>
    </citation>
    <scope>NUCLEOTIDE SEQUENCE</scope>
</reference>
<evidence type="ECO:0000259" key="2">
    <source>
        <dbReference type="Pfam" id="PF20256"/>
    </source>
</evidence>
<keyword evidence="3" id="KW-0560">Oxidoreductase</keyword>
<dbReference type="EC" id="1.-.-.-" evidence="3"/>
<dbReference type="AlphaFoldDB" id="T1CSQ9"/>
<comment type="caution">
    <text evidence="3">The sequence shown here is derived from an EMBL/GenBank/DDBJ whole genome shotgun (WGS) entry which is preliminary data.</text>
</comment>
<dbReference type="SUPFAM" id="SSF56003">
    <property type="entry name" value="Molybdenum cofactor-binding domain"/>
    <property type="match status" value="1"/>
</dbReference>
<dbReference type="InterPro" id="IPR037165">
    <property type="entry name" value="AldOxase/xan_DH_Mopterin-bd_sf"/>
</dbReference>
<dbReference type="Gene3D" id="3.30.365.10">
    <property type="entry name" value="Aldehyde oxidase/xanthine dehydrogenase, molybdopterin binding domain"/>
    <property type="match status" value="1"/>
</dbReference>
<feature type="non-terminal residue" evidence="3">
    <location>
        <position position="142"/>
    </location>
</feature>
<evidence type="ECO:0000256" key="1">
    <source>
        <dbReference type="SAM" id="MobiDB-lite"/>
    </source>
</evidence>
<dbReference type="EMBL" id="AUZY01002346">
    <property type="protein sequence ID" value="EQD72390.1"/>
    <property type="molecule type" value="Genomic_DNA"/>
</dbReference>
<accession>T1CSQ9</accession>
<sequence>MQADIGQGSNTLMAAIVAEVLGVDLERIHVQRVDSDVSPIDLGSYSSRVTFMMGNAARRAAEAMRRQLVGAAAVLLGYPAEQLEVVHERIQVRHRPEIGVDFVAALHRAMEAEGALQSSGAYTSPPMGGNFKGARAGTAPAY</sequence>
<dbReference type="InterPro" id="IPR046867">
    <property type="entry name" value="AldOxase/xan_DH_MoCoBD2"/>
</dbReference>
<dbReference type="InterPro" id="IPR052516">
    <property type="entry name" value="N-heterocyclic_Hydroxylase"/>
</dbReference>
<evidence type="ECO:0000313" key="3">
    <source>
        <dbReference type="EMBL" id="EQD72390.1"/>
    </source>
</evidence>
<dbReference type="PANTHER" id="PTHR47495:SF1">
    <property type="entry name" value="BLL3820 PROTEIN"/>
    <property type="match status" value="1"/>
</dbReference>
<dbReference type="PANTHER" id="PTHR47495">
    <property type="entry name" value="ALDEHYDE DEHYDROGENASE"/>
    <property type="match status" value="1"/>
</dbReference>
<proteinExistence type="predicted"/>
<dbReference type="Pfam" id="PF20256">
    <property type="entry name" value="MoCoBD_2"/>
    <property type="match status" value="1"/>
</dbReference>
<feature type="domain" description="Aldehyde oxidase/xanthine dehydrogenase second molybdopterin binding" evidence="2">
    <location>
        <begin position="3"/>
        <end position="125"/>
    </location>
</feature>
<name>T1CSQ9_9ZZZZ</name>